<dbReference type="InterPro" id="IPR002347">
    <property type="entry name" value="SDR_fam"/>
</dbReference>
<proteinExistence type="inferred from homology"/>
<evidence type="ECO:0000256" key="1">
    <source>
        <dbReference type="ARBA" id="ARBA00006484"/>
    </source>
</evidence>
<feature type="domain" description="Ketoreductase" evidence="5">
    <location>
        <begin position="9"/>
        <end position="196"/>
    </location>
</feature>
<evidence type="ECO:0000256" key="4">
    <source>
        <dbReference type="SAM" id="MobiDB-lite"/>
    </source>
</evidence>
<dbReference type="InterPro" id="IPR057326">
    <property type="entry name" value="KR_dom"/>
</dbReference>
<dbReference type="Gene3D" id="3.40.50.720">
    <property type="entry name" value="NAD(P)-binding Rossmann-like Domain"/>
    <property type="match status" value="1"/>
</dbReference>
<evidence type="ECO:0000256" key="2">
    <source>
        <dbReference type="ARBA" id="ARBA00023002"/>
    </source>
</evidence>
<dbReference type="SUPFAM" id="SSF51735">
    <property type="entry name" value="NAD(P)-binding Rossmann-fold domains"/>
    <property type="match status" value="1"/>
</dbReference>
<dbReference type="CDD" id="cd05233">
    <property type="entry name" value="SDR_c"/>
    <property type="match status" value="1"/>
</dbReference>
<gene>
    <name evidence="6" type="ORF">JY651_13395</name>
</gene>
<keyword evidence="2" id="KW-0560">Oxidoreductase</keyword>
<dbReference type="PANTHER" id="PTHR44196">
    <property type="entry name" value="DEHYDROGENASE/REDUCTASE SDR FAMILY MEMBER 7B"/>
    <property type="match status" value="1"/>
</dbReference>
<dbReference type="EMBL" id="CP071090">
    <property type="protein sequence ID" value="QSQ25855.1"/>
    <property type="molecule type" value="Genomic_DNA"/>
</dbReference>
<evidence type="ECO:0000313" key="7">
    <source>
        <dbReference type="Proteomes" id="UP000662747"/>
    </source>
</evidence>
<sequence length="290" mass="31701">MHPPPIDQGTVLIIGATEGIGRELSRLLSRRVRTLVLVDRCADRLEPLRDELLAFNPTLGVMLHRCDVAKPSEVDALLASLEAHFVRVDVLVNNAAMGDQSLYAEEAWGRVEELLKANVWAPALLTHRLLGPMLARRRGGVLNVGSGAARLILPGAATFAATQRFLDGFTEALRLEVVGQGITVTRVAPGPLWDTRAEEVTDELAPFFRISLARCAREALAGFERGEPLVYPGFGHRWVMRLLPLLPRSVKRGLGRLALRGLRRESLLSPQAPAMGPERPMLLATEPSTA</sequence>
<dbReference type="RefSeq" id="WP_206727406.1">
    <property type="nucleotide sequence ID" value="NZ_CP071090.1"/>
</dbReference>
<dbReference type="SMART" id="SM00822">
    <property type="entry name" value="PKS_KR"/>
    <property type="match status" value="1"/>
</dbReference>
<feature type="region of interest" description="Disordered" evidence="4">
    <location>
        <begin position="269"/>
        <end position="290"/>
    </location>
</feature>
<dbReference type="Proteomes" id="UP000662747">
    <property type="component" value="Chromosome"/>
</dbReference>
<evidence type="ECO:0000256" key="3">
    <source>
        <dbReference type="RuleBase" id="RU000363"/>
    </source>
</evidence>
<dbReference type="PRINTS" id="PR00081">
    <property type="entry name" value="GDHRDH"/>
</dbReference>
<organism evidence="6 7">
    <name type="scientific">Pyxidicoccus parkwayensis</name>
    <dbReference type="NCBI Taxonomy" id="2813578"/>
    <lineage>
        <taxon>Bacteria</taxon>
        <taxon>Pseudomonadati</taxon>
        <taxon>Myxococcota</taxon>
        <taxon>Myxococcia</taxon>
        <taxon>Myxococcales</taxon>
        <taxon>Cystobacterineae</taxon>
        <taxon>Myxococcaceae</taxon>
        <taxon>Pyxidicoccus</taxon>
    </lineage>
</organism>
<name>A0ABX7P5T7_9BACT</name>
<evidence type="ECO:0000313" key="6">
    <source>
        <dbReference type="EMBL" id="QSQ25855.1"/>
    </source>
</evidence>
<dbReference type="InterPro" id="IPR036291">
    <property type="entry name" value="NAD(P)-bd_dom_sf"/>
</dbReference>
<comment type="similarity">
    <text evidence="1 3">Belongs to the short-chain dehydrogenases/reductases (SDR) family.</text>
</comment>
<protein>
    <submittedName>
        <fullName evidence="6">SDR family NAD(P)-dependent oxidoreductase</fullName>
    </submittedName>
</protein>
<keyword evidence="7" id="KW-1185">Reference proteome</keyword>
<evidence type="ECO:0000259" key="5">
    <source>
        <dbReference type="SMART" id="SM00822"/>
    </source>
</evidence>
<dbReference type="PANTHER" id="PTHR44196:SF2">
    <property type="entry name" value="SHORT-CHAIN DEHYDROGENASE-RELATED"/>
    <property type="match status" value="1"/>
</dbReference>
<reference evidence="6 7" key="1">
    <citation type="submission" date="2021-02" db="EMBL/GenBank/DDBJ databases">
        <title>De Novo genome assembly of isolated myxobacteria.</title>
        <authorList>
            <person name="Stevens D.C."/>
        </authorList>
    </citation>
    <scope>NUCLEOTIDE SEQUENCE [LARGE SCALE GENOMIC DNA]</scope>
    <source>
        <strain evidence="7">SCPEA02</strain>
    </source>
</reference>
<dbReference type="Pfam" id="PF00106">
    <property type="entry name" value="adh_short"/>
    <property type="match status" value="1"/>
</dbReference>
<accession>A0ABX7P5T7</accession>
<dbReference type="PRINTS" id="PR00080">
    <property type="entry name" value="SDRFAMILY"/>
</dbReference>